<keyword evidence="3" id="KW-1185">Reference proteome</keyword>
<dbReference type="EMBL" id="MU089650">
    <property type="protein sequence ID" value="KAF7850079.1"/>
    <property type="molecule type" value="Genomic_DNA"/>
</dbReference>
<accession>A0A8T0CVA3</accession>
<dbReference type="AlphaFoldDB" id="A0A8T0CVA3"/>
<protein>
    <submittedName>
        <fullName evidence="2">Uncharacterized protein</fullName>
    </submittedName>
</protein>
<proteinExistence type="predicted"/>
<organism evidence="2 3">
    <name type="scientific">Corymbia citriodora subsp. variegata</name>
    <dbReference type="NCBI Taxonomy" id="360336"/>
    <lineage>
        <taxon>Eukaryota</taxon>
        <taxon>Viridiplantae</taxon>
        <taxon>Streptophyta</taxon>
        <taxon>Embryophyta</taxon>
        <taxon>Tracheophyta</taxon>
        <taxon>Spermatophyta</taxon>
        <taxon>Magnoliopsida</taxon>
        <taxon>eudicotyledons</taxon>
        <taxon>Gunneridae</taxon>
        <taxon>Pentapetalae</taxon>
        <taxon>rosids</taxon>
        <taxon>malvids</taxon>
        <taxon>Myrtales</taxon>
        <taxon>Myrtaceae</taxon>
        <taxon>Myrtoideae</taxon>
        <taxon>Eucalypteae</taxon>
        <taxon>Corymbia</taxon>
    </lineage>
</organism>
<evidence type="ECO:0000313" key="3">
    <source>
        <dbReference type="Proteomes" id="UP000806378"/>
    </source>
</evidence>
<name>A0A8T0CVA3_CORYI</name>
<sequence>MLPPATSSIGTASDISLTSSSTGRGSLHVRWNQFLLSPRPCQRLPLLCFPSLLRPKERDRGKGKSKKGKEEVMKVWRKAREEGREEQGICKCEAHYRSKGRKKGSQSPEGDLRQVELLPLKVAIALLDGQGPLLLTLSKLLAWVVTNEGGSRRKDKERT</sequence>
<dbReference type="Gramene" id="rna-gnl|WGS:JABURB|Cocit.L5880.1">
    <property type="protein sequence ID" value="cds-KAF7850079.1"/>
    <property type="gene ID" value="gene-BT93_L5880"/>
</dbReference>
<feature type="compositionally biased region" description="Polar residues" evidence="1">
    <location>
        <begin position="1"/>
        <end position="15"/>
    </location>
</feature>
<dbReference type="Proteomes" id="UP000806378">
    <property type="component" value="Unassembled WGS sequence"/>
</dbReference>
<reference evidence="2" key="1">
    <citation type="submission" date="2020-05" db="EMBL/GenBank/DDBJ databases">
        <title>WGS assembly of Corymbia citriodora subspecies variegata.</title>
        <authorList>
            <person name="Barry K."/>
            <person name="Hundley H."/>
            <person name="Shu S."/>
            <person name="Jenkins J."/>
            <person name="Grimwood J."/>
            <person name="Baten A."/>
        </authorList>
    </citation>
    <scope>NUCLEOTIDE SEQUENCE</scope>
    <source>
        <strain evidence="2">CV2-018</strain>
    </source>
</reference>
<feature type="region of interest" description="Disordered" evidence="1">
    <location>
        <begin position="1"/>
        <end position="23"/>
    </location>
</feature>
<comment type="caution">
    <text evidence="2">The sequence shown here is derived from an EMBL/GenBank/DDBJ whole genome shotgun (WGS) entry which is preliminary data.</text>
</comment>
<evidence type="ECO:0000313" key="2">
    <source>
        <dbReference type="EMBL" id="KAF7850079.1"/>
    </source>
</evidence>
<gene>
    <name evidence="2" type="ORF">BT93_L5880</name>
</gene>
<evidence type="ECO:0000256" key="1">
    <source>
        <dbReference type="SAM" id="MobiDB-lite"/>
    </source>
</evidence>